<keyword evidence="3" id="KW-1185">Reference proteome</keyword>
<proteinExistence type="predicted"/>
<dbReference type="EMBL" id="SGWQ01000004">
    <property type="protein sequence ID" value="RZS38933.1"/>
    <property type="molecule type" value="Genomic_DNA"/>
</dbReference>
<evidence type="ECO:0000313" key="2">
    <source>
        <dbReference type="EMBL" id="RZS38933.1"/>
    </source>
</evidence>
<dbReference type="CDD" id="cd00093">
    <property type="entry name" value="HTH_XRE"/>
    <property type="match status" value="1"/>
</dbReference>
<accession>A0A4V2ESV9</accession>
<dbReference type="AlphaFoldDB" id="A0A4V2ESV9"/>
<evidence type="ECO:0000259" key="1">
    <source>
        <dbReference type="PROSITE" id="PS50943"/>
    </source>
</evidence>
<feature type="domain" description="HTH cro/C1-type" evidence="1">
    <location>
        <begin position="10"/>
        <end position="71"/>
    </location>
</feature>
<dbReference type="GO" id="GO:0003677">
    <property type="term" value="F:DNA binding"/>
    <property type="evidence" value="ECO:0007669"/>
    <property type="project" value="InterPro"/>
</dbReference>
<reference evidence="2 3" key="1">
    <citation type="submission" date="2019-02" db="EMBL/GenBank/DDBJ databases">
        <title>Genomic Encyclopedia of Type Strains, Phase IV (KMG-IV): sequencing the most valuable type-strain genomes for metagenomic binning, comparative biology and taxonomic classification.</title>
        <authorList>
            <person name="Goeker M."/>
        </authorList>
    </citation>
    <scope>NUCLEOTIDE SEQUENCE [LARGE SCALE GENOMIC DNA]</scope>
    <source>
        <strain evidence="2 3">DSM 101727</strain>
    </source>
</reference>
<dbReference type="SMART" id="SM00530">
    <property type="entry name" value="HTH_XRE"/>
    <property type="match status" value="1"/>
</dbReference>
<dbReference type="Proteomes" id="UP000294257">
    <property type="component" value="Unassembled WGS sequence"/>
</dbReference>
<sequence length="374" mass="41159">MTSTSIGCLIRDLRVALSWSQGRLADELCRVSGHSTATREDVSRWERGKRTPGPYWLAHLATVLEVPLHVLEDAKMDRRTFVTSLAATAVAPVVTADLIREGFDAALHGGPDTEAWLDRLARYGADYMTAGAAQIQQRVAHDLVVIQQQLESPVMWGVAAKLMTLFAKTFPGADGAKAVTWYRRAAIAADRSEDNETRVWVRGRAAIALGYEGAALPVADLFAEQATQIEDKPSIGRLNAVMGKAHVAALRGDDNRATELLYEGKRLFDRAGSDDVASSDYAVPFWRMNVFMSLLLARHGAERNAIVARETAMEYLPATLPRFRTHLEMHHGLMMVRSGDRKGGVAYAEEALNALPPEKHSLTLRMLLGEIRDS</sequence>
<evidence type="ECO:0000313" key="3">
    <source>
        <dbReference type="Proteomes" id="UP000294257"/>
    </source>
</evidence>
<gene>
    <name evidence="2" type="ORF">EV193_104144</name>
</gene>
<dbReference type="PROSITE" id="PS50943">
    <property type="entry name" value="HTH_CROC1"/>
    <property type="match status" value="1"/>
</dbReference>
<name>A0A4V2ESV9_9PSEU</name>
<dbReference type="SUPFAM" id="SSF47413">
    <property type="entry name" value="lambda repressor-like DNA-binding domains"/>
    <property type="match status" value="1"/>
</dbReference>
<dbReference type="InterPro" id="IPR010982">
    <property type="entry name" value="Lambda_DNA-bd_dom_sf"/>
</dbReference>
<organism evidence="2 3">
    <name type="scientific">Herbihabitans rhizosphaerae</name>
    <dbReference type="NCBI Taxonomy" id="1872711"/>
    <lineage>
        <taxon>Bacteria</taxon>
        <taxon>Bacillati</taxon>
        <taxon>Actinomycetota</taxon>
        <taxon>Actinomycetes</taxon>
        <taxon>Pseudonocardiales</taxon>
        <taxon>Pseudonocardiaceae</taxon>
        <taxon>Herbihabitans</taxon>
    </lineage>
</organism>
<dbReference type="RefSeq" id="WP_207222636.1">
    <property type="nucleotide sequence ID" value="NZ_SGWQ01000004.1"/>
</dbReference>
<dbReference type="Gene3D" id="1.10.260.40">
    <property type="entry name" value="lambda repressor-like DNA-binding domains"/>
    <property type="match status" value="1"/>
</dbReference>
<dbReference type="InterPro" id="IPR001387">
    <property type="entry name" value="Cro/C1-type_HTH"/>
</dbReference>
<protein>
    <submittedName>
        <fullName evidence="2">Helix-turn-helix protein</fullName>
    </submittedName>
</protein>
<comment type="caution">
    <text evidence="2">The sequence shown here is derived from an EMBL/GenBank/DDBJ whole genome shotgun (WGS) entry which is preliminary data.</text>
</comment>